<dbReference type="SUPFAM" id="SSF51905">
    <property type="entry name" value="FAD/NAD(P)-binding domain"/>
    <property type="match status" value="2"/>
</dbReference>
<evidence type="ECO:0000256" key="1">
    <source>
        <dbReference type="ARBA" id="ARBA00009183"/>
    </source>
</evidence>
<keyword evidence="7" id="KW-1185">Reference proteome</keyword>
<keyword evidence="5" id="KW-0560">Oxidoreductase</keyword>
<evidence type="ECO:0000256" key="2">
    <source>
        <dbReference type="ARBA" id="ARBA00022630"/>
    </source>
</evidence>
<dbReference type="OrthoDB" id="66881at2759"/>
<dbReference type="PRINTS" id="PR00419">
    <property type="entry name" value="ADXRDTASE"/>
</dbReference>
<dbReference type="PANTHER" id="PTHR23023">
    <property type="entry name" value="DIMETHYLANILINE MONOOXYGENASE"/>
    <property type="match status" value="1"/>
</dbReference>
<reference evidence="6 7" key="1">
    <citation type="journal article" date="2012" name="G3 (Bethesda)">
        <title>Pichia sorbitophila, an interspecies yeast hybrid reveals early steps of genome resolution following polyploidization.</title>
        <authorList>
            <person name="Leh Louis V."/>
            <person name="Despons L."/>
            <person name="Friedrich A."/>
            <person name="Martin T."/>
            <person name="Durrens P."/>
            <person name="Casaregola S."/>
            <person name="Neuveglise C."/>
            <person name="Fairhead C."/>
            <person name="Marck C."/>
            <person name="Cruz J.A."/>
            <person name="Straub M.L."/>
            <person name="Kugler V."/>
            <person name="Sacerdot C."/>
            <person name="Uzunov Z."/>
            <person name="Thierry A."/>
            <person name="Weiss S."/>
            <person name="Bleykasten C."/>
            <person name="De Montigny J."/>
            <person name="Jacques N."/>
            <person name="Jung P."/>
            <person name="Lemaire M."/>
            <person name="Mallet S."/>
            <person name="Morel G."/>
            <person name="Richard G.F."/>
            <person name="Sarkar A."/>
            <person name="Savel G."/>
            <person name="Schacherer J."/>
            <person name="Seret M.L."/>
            <person name="Talla E."/>
            <person name="Samson G."/>
            <person name="Jubin C."/>
            <person name="Poulain J."/>
            <person name="Vacherie B."/>
            <person name="Barbe V."/>
            <person name="Pelletier E."/>
            <person name="Sherman D.J."/>
            <person name="Westhof E."/>
            <person name="Weissenbach J."/>
            <person name="Baret P.V."/>
            <person name="Wincker P."/>
            <person name="Gaillardin C."/>
            <person name="Dujon B."/>
            <person name="Souciet J.L."/>
        </authorList>
    </citation>
    <scope>NUCLEOTIDE SEQUENCE [LARGE SCALE GENOMIC DNA]</scope>
    <source>
        <strain evidence="7">ATCC MYA-4447 / BCRC 22081 / CBS 7064 / NBRC 10061 / NRRL Y-12695</strain>
    </source>
</reference>
<dbReference type="GO" id="GO:0050661">
    <property type="term" value="F:NADP binding"/>
    <property type="evidence" value="ECO:0007669"/>
    <property type="project" value="InterPro"/>
</dbReference>
<dbReference type="Pfam" id="PF13450">
    <property type="entry name" value="NAD_binding_8"/>
    <property type="match status" value="1"/>
</dbReference>
<dbReference type="GO" id="GO:0050660">
    <property type="term" value="F:flavin adenine dinucleotide binding"/>
    <property type="evidence" value="ECO:0007669"/>
    <property type="project" value="InterPro"/>
</dbReference>
<dbReference type="InterPro" id="IPR000960">
    <property type="entry name" value="Flavin_mOase"/>
</dbReference>
<dbReference type="InterPro" id="IPR036188">
    <property type="entry name" value="FAD/NAD-bd_sf"/>
</dbReference>
<dbReference type="eggNOG" id="KOG1399">
    <property type="taxonomic scope" value="Eukaryota"/>
</dbReference>
<dbReference type="OMA" id="WHYDPIP"/>
<organism evidence="6 7">
    <name type="scientific">Pichia sorbitophila (strain ATCC MYA-4447 / BCRC 22081 / CBS 7064 / NBRC 10061 / NRRL Y-12695)</name>
    <name type="common">Hybrid yeast</name>
    <dbReference type="NCBI Taxonomy" id="559304"/>
    <lineage>
        <taxon>Eukaryota</taxon>
        <taxon>Fungi</taxon>
        <taxon>Dikarya</taxon>
        <taxon>Ascomycota</taxon>
        <taxon>Saccharomycotina</taxon>
        <taxon>Pichiomycetes</taxon>
        <taxon>Debaryomycetaceae</taxon>
        <taxon>Millerozyma</taxon>
    </lineage>
</organism>
<evidence type="ECO:0000256" key="5">
    <source>
        <dbReference type="ARBA" id="ARBA00023002"/>
    </source>
</evidence>
<keyword evidence="3" id="KW-0274">FAD</keyword>
<proteinExistence type="inferred from homology"/>
<dbReference type="InParanoid" id="G8YPK1"/>
<dbReference type="InterPro" id="IPR020946">
    <property type="entry name" value="Flavin_mOase-like"/>
</dbReference>
<evidence type="ECO:0000256" key="3">
    <source>
        <dbReference type="ARBA" id="ARBA00022827"/>
    </source>
</evidence>
<dbReference type="AlphaFoldDB" id="G8YPK1"/>
<evidence type="ECO:0000313" key="7">
    <source>
        <dbReference type="Proteomes" id="UP000005222"/>
    </source>
</evidence>
<dbReference type="PIRSF" id="PIRSF000332">
    <property type="entry name" value="FMO"/>
    <property type="match status" value="1"/>
</dbReference>
<dbReference type="Proteomes" id="UP000005222">
    <property type="component" value="Chromosome D"/>
</dbReference>
<evidence type="ECO:0000313" key="6">
    <source>
        <dbReference type="EMBL" id="CCE78586.1"/>
    </source>
</evidence>
<keyword evidence="4" id="KW-0521">NADP</keyword>
<gene>
    <name evidence="6" type="primary">Piso0_000610</name>
    <name evidence="6" type="ORF">GNLVRS01_PISO0D00245g</name>
</gene>
<comment type="similarity">
    <text evidence="1">Belongs to the FMO family.</text>
</comment>
<protein>
    <submittedName>
        <fullName evidence="6">Piso0_000610 protein</fullName>
    </submittedName>
</protein>
<dbReference type="EMBL" id="FO082056">
    <property type="protein sequence ID" value="CCE78586.1"/>
    <property type="molecule type" value="Genomic_DNA"/>
</dbReference>
<dbReference type="Pfam" id="PF00743">
    <property type="entry name" value="FMO-like"/>
    <property type="match status" value="2"/>
</dbReference>
<dbReference type="InterPro" id="IPR050346">
    <property type="entry name" value="FMO-like"/>
</dbReference>
<dbReference type="GO" id="GO:0004499">
    <property type="term" value="F:N,N-dimethylaniline monooxygenase activity"/>
    <property type="evidence" value="ECO:0007669"/>
    <property type="project" value="InterPro"/>
</dbReference>
<dbReference type="STRING" id="559304.G8YPK1"/>
<dbReference type="HOGENOM" id="CLU_006909_5_3_1"/>
<name>G8YPK1_PICSO</name>
<accession>G8YPK1</accession>
<evidence type="ECO:0000256" key="4">
    <source>
        <dbReference type="ARBA" id="ARBA00022857"/>
    </source>
</evidence>
<dbReference type="Gene3D" id="3.50.50.60">
    <property type="entry name" value="FAD/NAD(P)-binding domain"/>
    <property type="match status" value="2"/>
</dbReference>
<sequence length="467" mass="53004">MRSDSIESVAVIGGGPSGLAALHALKSELLFKKIRLFERKSEPGGLWVYDDVPEELPLLTSDKISKPLDAPEHLPGKYPTKGYPVGFKSPAYKYMESNVPEPLMSFSYAHIKEVCSPKSVELLGPNHPFRHIDVVRQFIQDEFKKYSDMVQYSTSVERVYKRGDKWILVLREINKYNDGQDYWYEESFDAVLVANGHYSVPNLPNIPGTLDLQKANKNMIQHISSFRKVEDYEDMKILIVGTGISSTDFVSDILPVVQKPLYVSVRGEAPRNDFLDSFDGNSSLSLKPGVKSVHLSDDGKHFNATFTDNSTLEGLDKLVFATGYIFDFPFLTDEEIVINENNRIENLYQHIFKIGDPTLSFIGAVIAGISFRVFEYQATLVARVLSKRASLPSVEEQIKWEKDLLEKRGDVHTFHVIPPDFKVYYDDIVRLAGPANGKGHDLEPFGDDWITILNNGRNLKLKYWRRN</sequence>
<keyword evidence="2" id="KW-0285">Flavoprotein</keyword>